<organism evidence="3 4">
    <name type="scientific">Fervidibacillus albus</name>
    <dbReference type="NCBI Taxonomy" id="2980026"/>
    <lineage>
        <taxon>Bacteria</taxon>
        <taxon>Bacillati</taxon>
        <taxon>Bacillota</taxon>
        <taxon>Bacilli</taxon>
        <taxon>Bacillales</taxon>
        <taxon>Bacillaceae</taxon>
        <taxon>Fervidibacillus</taxon>
    </lineage>
</organism>
<keyword evidence="4" id="KW-1185">Reference proteome</keyword>
<dbReference type="InterPro" id="IPR003961">
    <property type="entry name" value="FN3_dom"/>
</dbReference>
<feature type="domain" description="Fibronectin type-III" evidence="2">
    <location>
        <begin position="414"/>
        <end position="509"/>
    </location>
</feature>
<gene>
    <name evidence="3" type="ORF">OE104_03105</name>
</gene>
<dbReference type="InterPro" id="IPR007119">
    <property type="entry name" value="Phage_tail_spike_N"/>
</dbReference>
<protein>
    <submittedName>
        <fullName evidence="3">Phage tail protein</fullName>
    </submittedName>
</protein>
<name>A0A9E8RY76_9BACI</name>
<dbReference type="NCBIfam" id="TIGR01665">
    <property type="entry name" value="put_anti_recept"/>
    <property type="match status" value="1"/>
</dbReference>
<feature type="coiled-coil region" evidence="1">
    <location>
        <begin position="696"/>
        <end position="730"/>
    </location>
</feature>
<evidence type="ECO:0000313" key="3">
    <source>
        <dbReference type="EMBL" id="WAA10337.1"/>
    </source>
</evidence>
<feature type="coiled-coil region" evidence="1">
    <location>
        <begin position="629"/>
        <end position="656"/>
    </location>
</feature>
<sequence>MDSTALLYFDKNLEFQFYLSNELPETCPYYDAPHKEALDFTNEFEVRVPANHKNTESIAEGGYIGFIDREGDFQLFKIGLIEEEDSLERGLVRALFCKYVFEELGELPVEDKRPQNCTATEAIDRALDLQNKWKRGNVAELGLNSVNFYYQSIKEALLDIQNTWGGEIKPRIEIDENNRVTGFYIDLLNRRGSDTGMRIEIERNAKYIKRKYDEEGIKTAIYPRGKGQESGDGYTRRLTIADVEWSKENGDPVDKPLSQEWIGDPEALQKYGIDDGNGNKIHRFGFVNFDEDEDPAILIQKGWETLQELKNPKVQYEASAEALALEGEKIQLGDTVAVVDYNFVPAIVVKSRIIELTHYKDTGEINIKLGNFMPAFSMQNEEIQKKIDDLGGKTGVIDYIETGPISDDDFEDVIPGVPQNVTATGLFKTISIHWDFDPTYNIAAYEVHGSRSANFYPDTTTLLFRGKTGGFVHDVGEPNQKWYYKVRAINPHGTASQYSQEVSAETIQINAETDVQPFTITNELIAENASIDFAKISNVKITNAMIDNIDASKIKTGTLEASRVRIGSTTVFEDGYDPTTKATIEDVQSAKDYADNAIISAKTALEEYAENQKELAIQISNAYADGIVTEEEQARIQDVEEKLQAAKEYADQKKSEAISSVSEYINQVKDNIDGQISIINTQLSTHEDRITSKVSRTEFENNIDGIENSIDELTIRIAEAEAEISVQTDLISAKLSRDEFETKLDEQLIETENTLINYVQTEIQATLENVNITFENIQSVVSEHGEELNAVKSFFEFSEEGLEIGKSNSPFSINISNEQMDFKENNQVIAYVNGQKLYITDVEVLSSLTVGNHKIQKYNDEITLVMYVGE</sequence>
<dbReference type="InterPro" id="IPR010572">
    <property type="entry name" value="Tail_dom"/>
</dbReference>
<dbReference type="RefSeq" id="WP_275418120.1">
    <property type="nucleotide sequence ID" value="NZ_CP106878.1"/>
</dbReference>
<reference evidence="3" key="1">
    <citation type="submission" date="2022-09" db="EMBL/GenBank/DDBJ databases">
        <title>Complete Genomes of Fervidibacillus albus and Fervidibacillus halotolerans isolated from tidal flat sediments.</title>
        <authorList>
            <person name="Kwon K.K."/>
            <person name="Yang S.-H."/>
            <person name="Park M.J."/>
            <person name="Oh H.-M."/>
        </authorList>
    </citation>
    <scope>NUCLEOTIDE SEQUENCE</scope>
    <source>
        <strain evidence="3">MEBiC13591</strain>
    </source>
</reference>
<accession>A0A9E8RY76</accession>
<dbReference type="PROSITE" id="PS50853">
    <property type="entry name" value="FN3"/>
    <property type="match status" value="1"/>
</dbReference>
<dbReference type="EMBL" id="CP106878">
    <property type="protein sequence ID" value="WAA10337.1"/>
    <property type="molecule type" value="Genomic_DNA"/>
</dbReference>
<dbReference type="CDD" id="cd00063">
    <property type="entry name" value="FN3"/>
    <property type="match status" value="1"/>
</dbReference>
<keyword evidence="1" id="KW-0175">Coiled coil</keyword>
<dbReference type="Proteomes" id="UP001164718">
    <property type="component" value="Chromosome"/>
</dbReference>
<dbReference type="Gene3D" id="2.60.40.10">
    <property type="entry name" value="Immunoglobulins"/>
    <property type="match status" value="1"/>
</dbReference>
<dbReference type="Pfam" id="PF06605">
    <property type="entry name" value="Prophage_tail"/>
    <property type="match status" value="1"/>
</dbReference>
<dbReference type="KEGG" id="faf:OE104_03105"/>
<evidence type="ECO:0000313" key="4">
    <source>
        <dbReference type="Proteomes" id="UP001164718"/>
    </source>
</evidence>
<dbReference type="InterPro" id="IPR036116">
    <property type="entry name" value="FN3_sf"/>
</dbReference>
<evidence type="ECO:0000259" key="2">
    <source>
        <dbReference type="PROSITE" id="PS50853"/>
    </source>
</evidence>
<dbReference type="InterPro" id="IPR013783">
    <property type="entry name" value="Ig-like_fold"/>
</dbReference>
<dbReference type="SUPFAM" id="SSF49265">
    <property type="entry name" value="Fibronectin type III"/>
    <property type="match status" value="1"/>
</dbReference>
<dbReference type="AlphaFoldDB" id="A0A9E8RY76"/>
<proteinExistence type="predicted"/>
<evidence type="ECO:0000256" key="1">
    <source>
        <dbReference type="SAM" id="Coils"/>
    </source>
</evidence>